<evidence type="ECO:0000313" key="11">
    <source>
        <dbReference type="Proteomes" id="UP001222275"/>
    </source>
</evidence>
<comment type="similarity">
    <text evidence="2 8">Belongs to the RecO family.</text>
</comment>
<evidence type="ECO:0000256" key="5">
    <source>
        <dbReference type="ARBA" id="ARBA00023172"/>
    </source>
</evidence>
<evidence type="ECO:0000256" key="1">
    <source>
        <dbReference type="ARBA" id="ARBA00003065"/>
    </source>
</evidence>
<evidence type="ECO:0000256" key="2">
    <source>
        <dbReference type="ARBA" id="ARBA00007452"/>
    </source>
</evidence>
<dbReference type="Gene3D" id="1.20.1440.120">
    <property type="entry name" value="Recombination protein O, C-terminal domain"/>
    <property type="match status" value="1"/>
</dbReference>
<reference evidence="10 11" key="1">
    <citation type="submission" date="2022-06" db="EMBL/GenBank/DDBJ databases">
        <title>Thiomicrohabdus sp. nov, an obligately chemolithoautotrophic, sulfur-oxidizing bacterium isolated from beach of Guanyin Mountain. Amoy.</title>
        <authorList>
            <person name="Zhu H."/>
        </authorList>
    </citation>
    <scope>NUCLEOTIDE SEQUENCE [LARGE SCALE GENOMIC DNA]</scope>
    <source>
        <strain evidence="10 11">XGS-01</strain>
    </source>
</reference>
<feature type="domain" description="DNA replication/recombination mediator RecO N-terminal" evidence="9">
    <location>
        <begin position="1"/>
        <end position="80"/>
    </location>
</feature>
<evidence type="ECO:0000256" key="6">
    <source>
        <dbReference type="ARBA" id="ARBA00023204"/>
    </source>
</evidence>
<evidence type="ECO:0000256" key="7">
    <source>
        <dbReference type="ARBA" id="ARBA00033409"/>
    </source>
</evidence>
<evidence type="ECO:0000259" key="9">
    <source>
        <dbReference type="Pfam" id="PF11967"/>
    </source>
</evidence>
<dbReference type="PANTHER" id="PTHR33991">
    <property type="entry name" value="DNA REPAIR PROTEIN RECO"/>
    <property type="match status" value="1"/>
</dbReference>
<dbReference type="EMBL" id="CP102381">
    <property type="protein sequence ID" value="WEJ63523.1"/>
    <property type="molecule type" value="Genomic_DNA"/>
</dbReference>
<dbReference type="InterPro" id="IPR037278">
    <property type="entry name" value="ARFGAP/RecO"/>
</dbReference>
<dbReference type="Pfam" id="PF11967">
    <property type="entry name" value="RecO_N"/>
    <property type="match status" value="1"/>
</dbReference>
<evidence type="ECO:0000256" key="8">
    <source>
        <dbReference type="HAMAP-Rule" id="MF_00201"/>
    </source>
</evidence>
<keyword evidence="6 8" id="KW-0234">DNA repair</keyword>
<dbReference type="HAMAP" id="MF_00201">
    <property type="entry name" value="RecO"/>
    <property type="match status" value="1"/>
</dbReference>
<proteinExistence type="inferred from homology"/>
<organism evidence="10 11">
    <name type="scientific">Thiomicrorhabdus lithotrophica</name>
    <dbReference type="NCBI Taxonomy" id="2949997"/>
    <lineage>
        <taxon>Bacteria</taxon>
        <taxon>Pseudomonadati</taxon>
        <taxon>Pseudomonadota</taxon>
        <taxon>Gammaproteobacteria</taxon>
        <taxon>Thiotrichales</taxon>
        <taxon>Piscirickettsiaceae</taxon>
        <taxon>Thiomicrorhabdus</taxon>
    </lineage>
</organism>
<evidence type="ECO:0000256" key="3">
    <source>
        <dbReference type="ARBA" id="ARBA00021310"/>
    </source>
</evidence>
<comment type="function">
    <text evidence="1 8">Involved in DNA repair and RecF pathway recombination.</text>
</comment>
<dbReference type="InterPro" id="IPR042242">
    <property type="entry name" value="RecO_C"/>
</dbReference>
<dbReference type="InterPro" id="IPR003717">
    <property type="entry name" value="RecO"/>
</dbReference>
<dbReference type="Proteomes" id="UP001222275">
    <property type="component" value="Chromosome"/>
</dbReference>
<dbReference type="InterPro" id="IPR012340">
    <property type="entry name" value="NA-bd_OB-fold"/>
</dbReference>
<protein>
    <recommendedName>
        <fullName evidence="3 8">DNA repair protein RecO</fullName>
    </recommendedName>
    <alternativeName>
        <fullName evidence="7 8">Recombination protein O</fullName>
    </alternativeName>
</protein>
<gene>
    <name evidence="8 10" type="primary">recO</name>
    <name evidence="10" type="ORF">NR989_04530</name>
</gene>
<evidence type="ECO:0000313" key="10">
    <source>
        <dbReference type="EMBL" id="WEJ63523.1"/>
    </source>
</evidence>
<name>A0ABY8CGE7_9GAMM</name>
<accession>A0ABY8CGE7</accession>
<dbReference type="PANTHER" id="PTHR33991:SF1">
    <property type="entry name" value="DNA REPAIR PROTEIN RECO"/>
    <property type="match status" value="1"/>
</dbReference>
<sequence length="239" mass="27543">MQLEQSAFVLHSRPYRETSALVTFFTPEYGKVNGVVRGVRGGRKTSSQKTAMLQPFQQLTLQWREKLNNSSDLISIQQIEMSPLRFPLQAEANICGMYVNELLYRLLFPQVATEVLFEQYQQTLYQLSAAKTRNEQAWSLRLFEYELLSELGHGLLCDEDIHQQPIQAEKSYQFYPQQGAVLSSLDSQQQGVLIQGECLLALTEMRYCETCLPQLKRLFRAVLAEYLGDKPIMARELFN</sequence>
<keyword evidence="5 8" id="KW-0233">DNA recombination</keyword>
<dbReference type="SUPFAM" id="SSF50249">
    <property type="entry name" value="Nucleic acid-binding proteins"/>
    <property type="match status" value="1"/>
</dbReference>
<dbReference type="Pfam" id="PF02565">
    <property type="entry name" value="RecO_C"/>
    <property type="match status" value="1"/>
</dbReference>
<dbReference type="NCBIfam" id="TIGR00613">
    <property type="entry name" value="reco"/>
    <property type="match status" value="1"/>
</dbReference>
<dbReference type="Gene3D" id="2.40.50.140">
    <property type="entry name" value="Nucleic acid-binding proteins"/>
    <property type="match status" value="1"/>
</dbReference>
<dbReference type="SUPFAM" id="SSF57863">
    <property type="entry name" value="ArfGap/RecO-like zinc finger"/>
    <property type="match status" value="1"/>
</dbReference>
<dbReference type="InterPro" id="IPR022572">
    <property type="entry name" value="DNA_rep/recomb_RecO_N"/>
</dbReference>
<keyword evidence="11" id="KW-1185">Reference proteome</keyword>
<keyword evidence="4 8" id="KW-0227">DNA damage</keyword>
<dbReference type="RefSeq" id="WP_275595780.1">
    <property type="nucleotide sequence ID" value="NZ_CP102381.1"/>
</dbReference>
<evidence type="ECO:0000256" key="4">
    <source>
        <dbReference type="ARBA" id="ARBA00022763"/>
    </source>
</evidence>